<dbReference type="InterPro" id="IPR038804">
    <property type="entry name" value="RGF3"/>
</dbReference>
<accession>A0AAV9MEC4</accession>
<evidence type="ECO:0000313" key="3">
    <source>
        <dbReference type="EMBL" id="KAK4735464.1"/>
    </source>
</evidence>
<keyword evidence="4" id="KW-1185">Reference proteome</keyword>
<organism evidence="3 4">
    <name type="scientific">Solanum pinnatisectum</name>
    <name type="common">tansyleaf nightshade</name>
    <dbReference type="NCBI Taxonomy" id="50273"/>
    <lineage>
        <taxon>Eukaryota</taxon>
        <taxon>Viridiplantae</taxon>
        <taxon>Streptophyta</taxon>
        <taxon>Embryophyta</taxon>
        <taxon>Tracheophyta</taxon>
        <taxon>Spermatophyta</taxon>
        <taxon>Magnoliopsida</taxon>
        <taxon>eudicotyledons</taxon>
        <taxon>Gunneridae</taxon>
        <taxon>Pentapetalae</taxon>
        <taxon>asterids</taxon>
        <taxon>lamiids</taxon>
        <taxon>Solanales</taxon>
        <taxon>Solanaceae</taxon>
        <taxon>Solanoideae</taxon>
        <taxon>Solaneae</taxon>
        <taxon>Solanum</taxon>
    </lineage>
</organism>
<dbReference type="PANTHER" id="PTHR36313:SF3">
    <property type="match status" value="1"/>
</dbReference>
<feature type="chain" id="PRO_5043485617" evidence="2">
    <location>
        <begin position="27"/>
        <end position="154"/>
    </location>
</feature>
<evidence type="ECO:0000256" key="1">
    <source>
        <dbReference type="SAM" id="MobiDB-lite"/>
    </source>
</evidence>
<gene>
    <name evidence="3" type="ORF">R3W88_009725</name>
</gene>
<sequence>MVSLSFSSFMLVMLLFIFLTIKDTIAHTDDQAKQIVHEAENDNIRDPRSHLSVKKEVLDGVPAAAEFSNGKMGGRKMMIEKKEGMKEVKKVDSSGAASASVHSVGNIKYQKGQGKLREMRGISSKSHSMKANTGSFVALNADYHMARPHPPKNN</sequence>
<dbReference type="Proteomes" id="UP001311915">
    <property type="component" value="Unassembled WGS sequence"/>
</dbReference>
<feature type="region of interest" description="Disordered" evidence="1">
    <location>
        <begin position="93"/>
        <end position="112"/>
    </location>
</feature>
<dbReference type="GO" id="GO:0008083">
    <property type="term" value="F:growth factor activity"/>
    <property type="evidence" value="ECO:0007669"/>
    <property type="project" value="InterPro"/>
</dbReference>
<comment type="caution">
    <text evidence="3">The sequence shown here is derived from an EMBL/GenBank/DDBJ whole genome shotgun (WGS) entry which is preliminary data.</text>
</comment>
<keyword evidence="2" id="KW-0732">Signal</keyword>
<protein>
    <submittedName>
        <fullName evidence="3">Uncharacterized protein</fullName>
    </submittedName>
</protein>
<name>A0AAV9MEC4_9SOLN</name>
<dbReference type="PANTHER" id="PTHR36313">
    <property type="entry name" value="ROOT MERISTEM GROWTH FACTOR 2"/>
    <property type="match status" value="1"/>
</dbReference>
<feature type="compositionally biased region" description="Low complexity" evidence="1">
    <location>
        <begin position="93"/>
        <end position="105"/>
    </location>
</feature>
<dbReference type="EMBL" id="JAWPEI010000002">
    <property type="protein sequence ID" value="KAK4735464.1"/>
    <property type="molecule type" value="Genomic_DNA"/>
</dbReference>
<reference evidence="3 4" key="1">
    <citation type="submission" date="2023-10" db="EMBL/GenBank/DDBJ databases">
        <title>Genome-Wide Identification Analysis in wild type Solanum Pinnatisectum Reveals Some Genes Defensing Phytophthora Infestans.</title>
        <authorList>
            <person name="Sun C."/>
        </authorList>
    </citation>
    <scope>NUCLEOTIDE SEQUENCE [LARGE SCALE GENOMIC DNA]</scope>
    <source>
        <strain evidence="3">LQN</strain>
        <tissue evidence="3">Leaf</tissue>
    </source>
</reference>
<feature type="signal peptide" evidence="2">
    <location>
        <begin position="1"/>
        <end position="26"/>
    </location>
</feature>
<dbReference type="AlphaFoldDB" id="A0AAV9MEC4"/>
<evidence type="ECO:0000313" key="4">
    <source>
        <dbReference type="Proteomes" id="UP001311915"/>
    </source>
</evidence>
<dbReference type="GO" id="GO:0010082">
    <property type="term" value="P:regulation of root meristem growth"/>
    <property type="evidence" value="ECO:0007669"/>
    <property type="project" value="InterPro"/>
</dbReference>
<proteinExistence type="predicted"/>
<evidence type="ECO:0000256" key="2">
    <source>
        <dbReference type="SAM" id="SignalP"/>
    </source>
</evidence>